<evidence type="ECO:0000256" key="6">
    <source>
        <dbReference type="PROSITE-ProRule" id="PRU01240"/>
    </source>
</evidence>
<dbReference type="OrthoDB" id="206201at2759"/>
<dbReference type="Gene3D" id="3.40.50.200">
    <property type="entry name" value="Peptidase S8/S53 domain"/>
    <property type="match status" value="1"/>
</dbReference>
<dbReference type="InterPro" id="IPR015500">
    <property type="entry name" value="Peptidase_S8_subtilisin-rel"/>
</dbReference>
<evidence type="ECO:0000259" key="8">
    <source>
        <dbReference type="Pfam" id="PF00082"/>
    </source>
</evidence>
<keyword evidence="3 6" id="KW-0378">Hydrolase</keyword>
<keyword evidence="10" id="KW-1185">Reference proteome</keyword>
<dbReference type="PRINTS" id="PR00723">
    <property type="entry name" value="SUBTILISIN"/>
</dbReference>
<dbReference type="PANTHER" id="PTHR43806">
    <property type="entry name" value="PEPTIDASE S8"/>
    <property type="match status" value="1"/>
</dbReference>
<dbReference type="GeneID" id="14919337"/>
<dbReference type="InterPro" id="IPR036852">
    <property type="entry name" value="Peptidase_S8/S53_dom_sf"/>
</dbReference>
<dbReference type="OMA" id="DWITANH"/>
<dbReference type="PANTHER" id="PTHR43806:SF11">
    <property type="entry name" value="CEREVISIN-RELATED"/>
    <property type="match status" value="1"/>
</dbReference>
<dbReference type="InterPro" id="IPR050131">
    <property type="entry name" value="Peptidase_S8_subtilisin-like"/>
</dbReference>
<dbReference type="Pfam" id="PF00082">
    <property type="entry name" value="Peptidase_S8"/>
    <property type="match status" value="1"/>
</dbReference>
<dbReference type="PROSITE" id="PS51892">
    <property type="entry name" value="SUBTILASE"/>
    <property type="match status" value="1"/>
</dbReference>
<dbReference type="SUPFAM" id="SSF52743">
    <property type="entry name" value="Subtilisin-like"/>
    <property type="match status" value="1"/>
</dbReference>
<dbReference type="VEuPathDB" id="AmoebaDB:ACA1_155550"/>
<dbReference type="AlphaFoldDB" id="L8H1H6"/>
<evidence type="ECO:0000256" key="5">
    <source>
        <dbReference type="PIRSR" id="PIRSR615500-1"/>
    </source>
</evidence>
<reference evidence="9 10" key="1">
    <citation type="journal article" date="2013" name="Genome Biol.">
        <title>Genome of Acanthamoeba castellanii highlights extensive lateral gene transfer and early evolution of tyrosine kinase signaling.</title>
        <authorList>
            <person name="Clarke M."/>
            <person name="Lohan A.J."/>
            <person name="Liu B."/>
            <person name="Lagkouvardos I."/>
            <person name="Roy S."/>
            <person name="Zafar N."/>
            <person name="Bertelli C."/>
            <person name="Schilde C."/>
            <person name="Kianianmomeni A."/>
            <person name="Burglin T.R."/>
            <person name="Frech C."/>
            <person name="Turcotte B."/>
            <person name="Kopec K.O."/>
            <person name="Synnott J.M."/>
            <person name="Choo C."/>
            <person name="Paponov I."/>
            <person name="Finkler A."/>
            <person name="Soon Heng Tan C."/>
            <person name="Hutchins A.P."/>
            <person name="Weinmeier T."/>
            <person name="Rattei T."/>
            <person name="Chu J.S."/>
            <person name="Gimenez G."/>
            <person name="Irimia M."/>
            <person name="Rigden D.J."/>
            <person name="Fitzpatrick D.A."/>
            <person name="Lorenzo-Morales J."/>
            <person name="Bateman A."/>
            <person name="Chiu C.H."/>
            <person name="Tang P."/>
            <person name="Hegemann P."/>
            <person name="Fromm H."/>
            <person name="Raoult D."/>
            <person name="Greub G."/>
            <person name="Miranda-Saavedra D."/>
            <person name="Chen N."/>
            <person name="Nash P."/>
            <person name="Ginger M.L."/>
            <person name="Horn M."/>
            <person name="Schaap P."/>
            <person name="Caler L."/>
            <person name="Loftus B."/>
        </authorList>
    </citation>
    <scope>NUCLEOTIDE SEQUENCE [LARGE SCALE GENOMIC DNA]</scope>
    <source>
        <strain evidence="9 10">Neff</strain>
    </source>
</reference>
<evidence type="ECO:0000256" key="7">
    <source>
        <dbReference type="RuleBase" id="RU003355"/>
    </source>
</evidence>
<evidence type="ECO:0000313" key="10">
    <source>
        <dbReference type="Proteomes" id="UP000011083"/>
    </source>
</evidence>
<dbReference type="PROSITE" id="PS00137">
    <property type="entry name" value="SUBTILASE_HIS"/>
    <property type="match status" value="1"/>
</dbReference>
<protein>
    <submittedName>
        <fullName evidence="9">Serine proteinase</fullName>
    </submittedName>
</protein>
<keyword evidence="2 6" id="KW-0645">Protease</keyword>
<feature type="active site" description="Charge relay system" evidence="5 6">
    <location>
        <position position="138"/>
    </location>
</feature>
<feature type="domain" description="Peptidase S8/S53" evidence="8">
    <location>
        <begin position="96"/>
        <end position="342"/>
    </location>
</feature>
<evidence type="ECO:0000256" key="4">
    <source>
        <dbReference type="ARBA" id="ARBA00022825"/>
    </source>
</evidence>
<dbReference type="GO" id="GO:0005615">
    <property type="term" value="C:extracellular space"/>
    <property type="evidence" value="ECO:0007669"/>
    <property type="project" value="TreeGrafter"/>
</dbReference>
<dbReference type="KEGG" id="acan:ACA1_155550"/>
<dbReference type="PROSITE" id="PS00138">
    <property type="entry name" value="SUBTILASE_SER"/>
    <property type="match status" value="1"/>
</dbReference>
<dbReference type="GO" id="GO:0006508">
    <property type="term" value="P:proteolysis"/>
    <property type="evidence" value="ECO:0007669"/>
    <property type="project" value="UniProtKB-KW"/>
</dbReference>
<dbReference type="InterPro" id="IPR023827">
    <property type="entry name" value="Peptidase_S8_Asp-AS"/>
</dbReference>
<dbReference type="GO" id="GO:0004252">
    <property type="term" value="F:serine-type endopeptidase activity"/>
    <property type="evidence" value="ECO:0007669"/>
    <property type="project" value="UniProtKB-UniRule"/>
</dbReference>
<dbReference type="FunFam" id="3.40.50.200:FF:000014">
    <property type="entry name" value="Proteinase K"/>
    <property type="match status" value="1"/>
</dbReference>
<feature type="active site" description="Charge relay system" evidence="5 6">
    <location>
        <position position="306"/>
    </location>
</feature>
<accession>L8H1H6</accession>
<evidence type="ECO:0000256" key="2">
    <source>
        <dbReference type="ARBA" id="ARBA00022670"/>
    </source>
</evidence>
<proteinExistence type="inferred from homology"/>
<dbReference type="InterPro" id="IPR000209">
    <property type="entry name" value="Peptidase_S8/S53_dom"/>
</dbReference>
<dbReference type="STRING" id="1257118.L8H1H6"/>
<dbReference type="RefSeq" id="XP_004340637.1">
    <property type="nucleotide sequence ID" value="XM_004340589.1"/>
</dbReference>
<dbReference type="InterPro" id="IPR022398">
    <property type="entry name" value="Peptidase_S8_His-AS"/>
</dbReference>
<dbReference type="InterPro" id="IPR034193">
    <property type="entry name" value="PCSK9_ProteinaseK-like"/>
</dbReference>
<comment type="similarity">
    <text evidence="1 6 7">Belongs to the peptidase S8 family.</text>
</comment>
<organism evidence="9 10">
    <name type="scientific">Acanthamoeba castellanii (strain ATCC 30010 / Neff)</name>
    <dbReference type="NCBI Taxonomy" id="1257118"/>
    <lineage>
        <taxon>Eukaryota</taxon>
        <taxon>Amoebozoa</taxon>
        <taxon>Discosea</taxon>
        <taxon>Longamoebia</taxon>
        <taxon>Centramoebida</taxon>
        <taxon>Acanthamoebidae</taxon>
        <taxon>Acanthamoeba</taxon>
    </lineage>
</organism>
<name>L8H1H6_ACACF</name>
<dbReference type="CDD" id="cd04077">
    <property type="entry name" value="Peptidases_S8_PCSK9_ProteinaseK_like"/>
    <property type="match status" value="1"/>
</dbReference>
<evidence type="ECO:0000313" key="9">
    <source>
        <dbReference type="EMBL" id="ELR18598.1"/>
    </source>
</evidence>
<sequence length="367" mass="38022">MQVVMMKSALAAAADGSELKRTYAIGDSFYALHLKLTPASLEKIRAHPYVALVEENQAAHANQVCNQQNDVIWNLGRIDTHDIDLVDDNYKYSHAGQDVDVYIIDTGVQTTHVEFGGRAEWGASFADDGADGKDCNGHGTHVAGTVAGELYGVAKNATIIAVKVLGCTGSGTYEGVIAGIDWTVTDAKKRGRPSVANMSLGGGKSTIVNAAVAAAVDAGVTFVVAAGNENTDACSRSPASEPKAITVAATTIVAGANGASKDRRASFSNFGKCVDIAAPGQLIKAAWIDQAGTPPNTAYNTISGTSMASPHVAGVAALVLSQYPKFAPADVEAALYDVATDGVIDLACSSFSSVCPYTPNRLLYTNC</sequence>
<dbReference type="Proteomes" id="UP000011083">
    <property type="component" value="Unassembled WGS sequence"/>
</dbReference>
<dbReference type="InterPro" id="IPR023828">
    <property type="entry name" value="Peptidase_S8_Ser-AS"/>
</dbReference>
<evidence type="ECO:0000256" key="3">
    <source>
        <dbReference type="ARBA" id="ARBA00022801"/>
    </source>
</evidence>
<feature type="active site" description="Charge relay system" evidence="5 6">
    <location>
        <position position="105"/>
    </location>
</feature>
<evidence type="ECO:0000256" key="1">
    <source>
        <dbReference type="ARBA" id="ARBA00011073"/>
    </source>
</evidence>
<gene>
    <name evidence="9" type="ORF">ACA1_155550</name>
</gene>
<keyword evidence="4 6" id="KW-0720">Serine protease</keyword>
<dbReference type="EMBL" id="KB007951">
    <property type="protein sequence ID" value="ELR18598.1"/>
    <property type="molecule type" value="Genomic_DNA"/>
</dbReference>
<dbReference type="PROSITE" id="PS00136">
    <property type="entry name" value="SUBTILASE_ASP"/>
    <property type="match status" value="1"/>
</dbReference>